<keyword evidence="2" id="KW-0012">Acyltransferase</keyword>
<dbReference type="EMBL" id="BARU01005235">
    <property type="protein sequence ID" value="GAH28592.1"/>
    <property type="molecule type" value="Genomic_DNA"/>
</dbReference>
<evidence type="ECO:0000313" key="4">
    <source>
        <dbReference type="EMBL" id="GAH28592.1"/>
    </source>
</evidence>
<keyword evidence="1" id="KW-0808">Transferase</keyword>
<sequence>YNKKDNLKEYLVDPSIYSQVNLKEEDEIVFMSLNLAEQEYSQVEFSEGIDIQLLQDASDSDLYSCFYESFSQSGDRNFLSETDEEREEYFKEHFDKEDQMIDEASVVLVEGTKLIGFTLVKPTHGEGNGHLWIMGVIPVYRGRQLGSKLLHHTIVTLKKQGYKTMSLVVDIANEAALRLYEKHRFVKGWKRITHAWIKELLSV</sequence>
<dbReference type="CDD" id="cd04301">
    <property type="entry name" value="NAT_SF"/>
    <property type="match status" value="1"/>
</dbReference>
<feature type="non-terminal residue" evidence="4">
    <location>
        <position position="1"/>
    </location>
</feature>
<gene>
    <name evidence="4" type="ORF">S03H2_10138</name>
</gene>
<feature type="domain" description="N-acetyltransferase" evidence="3">
    <location>
        <begin position="49"/>
        <end position="203"/>
    </location>
</feature>
<dbReference type="Gene3D" id="3.40.630.30">
    <property type="match status" value="1"/>
</dbReference>
<dbReference type="PROSITE" id="PS51186">
    <property type="entry name" value="GNAT"/>
    <property type="match status" value="1"/>
</dbReference>
<evidence type="ECO:0000256" key="2">
    <source>
        <dbReference type="ARBA" id="ARBA00023315"/>
    </source>
</evidence>
<dbReference type="InterPro" id="IPR050680">
    <property type="entry name" value="YpeA/RimI_acetyltransf"/>
</dbReference>
<accession>X1E7P3</accession>
<evidence type="ECO:0000256" key="1">
    <source>
        <dbReference type="ARBA" id="ARBA00022679"/>
    </source>
</evidence>
<dbReference type="SUPFAM" id="SSF55729">
    <property type="entry name" value="Acyl-CoA N-acyltransferases (Nat)"/>
    <property type="match status" value="1"/>
</dbReference>
<dbReference type="InterPro" id="IPR016181">
    <property type="entry name" value="Acyl_CoA_acyltransferase"/>
</dbReference>
<proteinExistence type="predicted"/>
<name>X1E7P3_9ZZZZ</name>
<comment type="caution">
    <text evidence="4">The sequence shown here is derived from an EMBL/GenBank/DDBJ whole genome shotgun (WGS) entry which is preliminary data.</text>
</comment>
<dbReference type="GO" id="GO:0016747">
    <property type="term" value="F:acyltransferase activity, transferring groups other than amino-acyl groups"/>
    <property type="evidence" value="ECO:0007669"/>
    <property type="project" value="InterPro"/>
</dbReference>
<reference evidence="4" key="1">
    <citation type="journal article" date="2014" name="Front. Microbiol.">
        <title>High frequency of phylogenetically diverse reductive dehalogenase-homologous genes in deep subseafloor sedimentary metagenomes.</title>
        <authorList>
            <person name="Kawai M."/>
            <person name="Futagami T."/>
            <person name="Toyoda A."/>
            <person name="Takaki Y."/>
            <person name="Nishi S."/>
            <person name="Hori S."/>
            <person name="Arai W."/>
            <person name="Tsubouchi T."/>
            <person name="Morono Y."/>
            <person name="Uchiyama I."/>
            <person name="Ito T."/>
            <person name="Fujiyama A."/>
            <person name="Inagaki F."/>
            <person name="Takami H."/>
        </authorList>
    </citation>
    <scope>NUCLEOTIDE SEQUENCE</scope>
    <source>
        <strain evidence="4">Expedition CK06-06</strain>
    </source>
</reference>
<organism evidence="4">
    <name type="scientific">marine sediment metagenome</name>
    <dbReference type="NCBI Taxonomy" id="412755"/>
    <lineage>
        <taxon>unclassified sequences</taxon>
        <taxon>metagenomes</taxon>
        <taxon>ecological metagenomes</taxon>
    </lineage>
</organism>
<protein>
    <recommendedName>
        <fullName evidence="3">N-acetyltransferase domain-containing protein</fullName>
    </recommendedName>
</protein>
<dbReference type="PANTHER" id="PTHR43420">
    <property type="entry name" value="ACETYLTRANSFERASE"/>
    <property type="match status" value="1"/>
</dbReference>
<dbReference type="InterPro" id="IPR000182">
    <property type="entry name" value="GNAT_dom"/>
</dbReference>
<evidence type="ECO:0000259" key="3">
    <source>
        <dbReference type="PROSITE" id="PS51186"/>
    </source>
</evidence>
<dbReference type="AlphaFoldDB" id="X1E7P3"/>
<dbReference type="Pfam" id="PF00583">
    <property type="entry name" value="Acetyltransf_1"/>
    <property type="match status" value="1"/>
</dbReference>